<evidence type="ECO:0000256" key="8">
    <source>
        <dbReference type="SAM" id="Phobius"/>
    </source>
</evidence>
<dbReference type="GO" id="GO:0022841">
    <property type="term" value="F:potassium ion leak channel activity"/>
    <property type="evidence" value="ECO:0000318"/>
    <property type="project" value="GO_Central"/>
</dbReference>
<dbReference type="GeneID" id="20209072"/>
<feature type="signal peptide" evidence="9">
    <location>
        <begin position="1"/>
        <end position="17"/>
    </location>
</feature>
<evidence type="ECO:0000256" key="9">
    <source>
        <dbReference type="SAM" id="SignalP"/>
    </source>
</evidence>
<feature type="chain" id="PRO_5010980759" description="Potassium channel domain-containing protein" evidence="9">
    <location>
        <begin position="18"/>
        <end position="379"/>
    </location>
</feature>
<dbReference type="Gene3D" id="1.10.287.70">
    <property type="match status" value="2"/>
</dbReference>
<reference evidence="13" key="1">
    <citation type="submission" date="2012-12" db="EMBL/GenBank/DDBJ databases">
        <authorList>
            <person name="Hellsten U."/>
            <person name="Grimwood J."/>
            <person name="Chapman J.A."/>
            <person name="Shapiro H."/>
            <person name="Aerts A."/>
            <person name="Otillar R.P."/>
            <person name="Terry A.Y."/>
            <person name="Boore J.L."/>
            <person name="Simakov O."/>
            <person name="Marletaz F."/>
            <person name="Cho S.-J."/>
            <person name="Edsinger-Gonzales E."/>
            <person name="Havlak P."/>
            <person name="Kuo D.-H."/>
            <person name="Larsson T."/>
            <person name="Lv J."/>
            <person name="Arendt D."/>
            <person name="Savage R."/>
            <person name="Osoegawa K."/>
            <person name="de Jong P."/>
            <person name="Lindberg D.R."/>
            <person name="Seaver E.C."/>
            <person name="Weisblat D.A."/>
            <person name="Putnam N.H."/>
            <person name="Grigoriev I.V."/>
            <person name="Rokhsar D.S."/>
        </authorList>
    </citation>
    <scope>NUCLEOTIDE SEQUENCE</scope>
</reference>
<keyword evidence="3 8" id="KW-0812">Transmembrane</keyword>
<dbReference type="EnsemblMetazoa" id="HelroT183522">
    <property type="protein sequence ID" value="HelroP183522"/>
    <property type="gene ID" value="HelroG183522"/>
</dbReference>
<dbReference type="EMBL" id="AMQM01008824">
    <property type="status" value="NOT_ANNOTATED_CDS"/>
    <property type="molecule type" value="Genomic_DNA"/>
</dbReference>
<dbReference type="PROSITE" id="PS51257">
    <property type="entry name" value="PROKAR_LIPOPROTEIN"/>
    <property type="match status" value="1"/>
</dbReference>
<keyword evidence="6 8" id="KW-0472">Membrane</keyword>
<dbReference type="InParanoid" id="T1FJS3"/>
<evidence type="ECO:0000256" key="5">
    <source>
        <dbReference type="ARBA" id="ARBA00023065"/>
    </source>
</evidence>
<dbReference type="GO" id="GO:0005886">
    <property type="term" value="C:plasma membrane"/>
    <property type="evidence" value="ECO:0000318"/>
    <property type="project" value="GO_Central"/>
</dbReference>
<accession>T1FJS3</accession>
<evidence type="ECO:0000313" key="13">
    <source>
        <dbReference type="Proteomes" id="UP000015101"/>
    </source>
</evidence>
<evidence type="ECO:0000256" key="1">
    <source>
        <dbReference type="ARBA" id="ARBA00004141"/>
    </source>
</evidence>
<dbReference type="GO" id="GO:0071805">
    <property type="term" value="P:potassium ion transmembrane transport"/>
    <property type="evidence" value="ECO:0000318"/>
    <property type="project" value="GO_Central"/>
</dbReference>
<dbReference type="EMBL" id="KB095853">
    <property type="protein sequence ID" value="ESO11136.1"/>
    <property type="molecule type" value="Genomic_DNA"/>
</dbReference>
<feature type="transmembrane region" description="Helical" evidence="8">
    <location>
        <begin position="151"/>
        <end position="171"/>
    </location>
</feature>
<feature type="transmembrane region" description="Helical" evidence="8">
    <location>
        <begin position="221"/>
        <end position="248"/>
    </location>
</feature>
<keyword evidence="2" id="KW-0813">Transport</keyword>
<evidence type="ECO:0000256" key="7">
    <source>
        <dbReference type="ARBA" id="ARBA00023303"/>
    </source>
</evidence>
<evidence type="ECO:0000313" key="11">
    <source>
        <dbReference type="EMBL" id="ESO11136.1"/>
    </source>
</evidence>
<dbReference type="Pfam" id="PF07885">
    <property type="entry name" value="Ion_trans_2"/>
    <property type="match status" value="1"/>
</dbReference>
<keyword evidence="7" id="KW-0407">Ion channel</keyword>
<dbReference type="OrthoDB" id="297496at2759"/>
<evidence type="ECO:0000256" key="4">
    <source>
        <dbReference type="ARBA" id="ARBA00022989"/>
    </source>
</evidence>
<reference evidence="11 13" key="2">
    <citation type="journal article" date="2013" name="Nature">
        <title>Insights into bilaterian evolution from three spiralian genomes.</title>
        <authorList>
            <person name="Simakov O."/>
            <person name="Marletaz F."/>
            <person name="Cho S.J."/>
            <person name="Edsinger-Gonzales E."/>
            <person name="Havlak P."/>
            <person name="Hellsten U."/>
            <person name="Kuo D.H."/>
            <person name="Larsson T."/>
            <person name="Lv J."/>
            <person name="Arendt D."/>
            <person name="Savage R."/>
            <person name="Osoegawa K."/>
            <person name="de Jong P."/>
            <person name="Grimwood J."/>
            <person name="Chapman J.A."/>
            <person name="Shapiro H."/>
            <person name="Aerts A."/>
            <person name="Otillar R.P."/>
            <person name="Terry A.Y."/>
            <person name="Boore J.L."/>
            <person name="Grigoriev I.V."/>
            <person name="Lindberg D.R."/>
            <person name="Seaver E.C."/>
            <person name="Weisblat D.A."/>
            <person name="Putnam N.H."/>
            <person name="Rokhsar D.S."/>
        </authorList>
    </citation>
    <scope>NUCLEOTIDE SEQUENCE</scope>
</reference>
<sequence>MRFLTFLLMLTLLYVYASIGGCILRAIEVGNEGDLIRTSNKTLNDVIGRDKNYCISKNDIMTFQSVVKDMTENGLFLKNYTLNFRERFDVRSAILVACTLYTGFGSNNIINNNNNINNNINNIIIINDINFNNNIIISINISNNNINNNQYQLILLVIGIIFFVLIPTAIIDSVEVWSFDQTLYFVLTFMLTLGFADYTPGHDYEVENRSEDFIKWYRMFVGFWLIIAILWFYIIIYQFSSVFGWFIWENVEEIVDDKMEKVEHVLENAFNRANLKEKNKNFLEKFKKSTKLQKEIEQIDEIKDQQHQQLQLNQQSHLNNYSHPNYNNYSSHSYNLNSQPQANMDMLKSGYFNGEQVANCHIFETCFSFCETLRARSVD</sequence>
<keyword evidence="13" id="KW-1185">Reference proteome</keyword>
<dbReference type="HOGENOM" id="CLU_708397_0_0_1"/>
<keyword evidence="4 8" id="KW-1133">Transmembrane helix</keyword>
<evidence type="ECO:0000256" key="2">
    <source>
        <dbReference type="ARBA" id="ARBA00022448"/>
    </source>
</evidence>
<organism evidence="12 13">
    <name type="scientific">Helobdella robusta</name>
    <name type="common">Californian leech</name>
    <dbReference type="NCBI Taxonomy" id="6412"/>
    <lineage>
        <taxon>Eukaryota</taxon>
        <taxon>Metazoa</taxon>
        <taxon>Spiralia</taxon>
        <taxon>Lophotrochozoa</taxon>
        <taxon>Annelida</taxon>
        <taxon>Clitellata</taxon>
        <taxon>Hirudinea</taxon>
        <taxon>Rhynchobdellida</taxon>
        <taxon>Glossiphoniidae</taxon>
        <taxon>Helobdella</taxon>
    </lineage>
</organism>
<evidence type="ECO:0000256" key="6">
    <source>
        <dbReference type="ARBA" id="ARBA00023136"/>
    </source>
</evidence>
<feature type="domain" description="Potassium channel" evidence="10">
    <location>
        <begin position="160"/>
        <end position="242"/>
    </location>
</feature>
<dbReference type="CTD" id="20209072"/>
<dbReference type="STRING" id="6412.T1FJS3"/>
<keyword evidence="9" id="KW-0732">Signal</keyword>
<dbReference type="Proteomes" id="UP000015101">
    <property type="component" value="Unassembled WGS sequence"/>
</dbReference>
<dbReference type="KEGG" id="hro:HELRODRAFT_183522"/>
<dbReference type="GO" id="GO:0015271">
    <property type="term" value="F:outward rectifier potassium channel activity"/>
    <property type="evidence" value="ECO:0000318"/>
    <property type="project" value="GO_Central"/>
</dbReference>
<comment type="subcellular location">
    <subcellularLocation>
        <location evidence="1">Membrane</location>
        <topology evidence="1">Multi-pass membrane protein</topology>
    </subcellularLocation>
</comment>
<dbReference type="PANTHER" id="PTHR11003:SF334">
    <property type="entry name" value="FI03418P"/>
    <property type="match status" value="1"/>
</dbReference>
<gene>
    <name evidence="12" type="primary">20209072</name>
    <name evidence="11" type="ORF">HELRODRAFT_183522</name>
</gene>
<evidence type="ECO:0000256" key="3">
    <source>
        <dbReference type="ARBA" id="ARBA00022692"/>
    </source>
</evidence>
<dbReference type="PANTHER" id="PTHR11003">
    <property type="entry name" value="POTASSIUM CHANNEL, SUBFAMILY K"/>
    <property type="match status" value="1"/>
</dbReference>
<keyword evidence="5" id="KW-0406">Ion transport</keyword>
<dbReference type="RefSeq" id="XP_009010799.1">
    <property type="nucleotide sequence ID" value="XM_009012551.1"/>
</dbReference>
<feature type="transmembrane region" description="Helical" evidence="8">
    <location>
        <begin position="183"/>
        <end position="201"/>
    </location>
</feature>
<dbReference type="InterPro" id="IPR003280">
    <property type="entry name" value="2pore_dom_K_chnl"/>
</dbReference>
<evidence type="ECO:0000313" key="12">
    <source>
        <dbReference type="EnsemblMetazoa" id="HelroP183522"/>
    </source>
</evidence>
<evidence type="ECO:0000259" key="10">
    <source>
        <dbReference type="Pfam" id="PF07885"/>
    </source>
</evidence>
<reference evidence="12" key="3">
    <citation type="submission" date="2015-06" db="UniProtKB">
        <authorList>
            <consortium name="EnsemblMetazoa"/>
        </authorList>
    </citation>
    <scope>IDENTIFICATION</scope>
</reference>
<dbReference type="SUPFAM" id="SSF81324">
    <property type="entry name" value="Voltage-gated potassium channels"/>
    <property type="match status" value="1"/>
</dbReference>
<name>T1FJS3_HELRO</name>
<protein>
    <recommendedName>
        <fullName evidence="10">Potassium channel domain-containing protein</fullName>
    </recommendedName>
</protein>
<dbReference type="AlphaFoldDB" id="T1FJS3"/>
<proteinExistence type="predicted"/>
<dbReference type="InterPro" id="IPR013099">
    <property type="entry name" value="K_chnl_dom"/>
</dbReference>
<dbReference type="eggNOG" id="KOG1418">
    <property type="taxonomic scope" value="Eukaryota"/>
</dbReference>